<feature type="domain" description="Aerobactin siderophore biosynthesis IucA/IucC N-terminal" evidence="3">
    <location>
        <begin position="134"/>
        <end position="270"/>
    </location>
</feature>
<gene>
    <name evidence="5" type="ORF">HFP15_27830</name>
</gene>
<dbReference type="Pfam" id="PF04183">
    <property type="entry name" value="IucA_IucC"/>
    <property type="match status" value="1"/>
</dbReference>
<keyword evidence="6" id="KW-1185">Reference proteome</keyword>
<comment type="pathway">
    <text evidence="1">Siderophore biosynthesis.</text>
</comment>
<dbReference type="PANTHER" id="PTHR34384">
    <property type="entry name" value="L-2,3-DIAMINOPROPANOATE--CITRATE LIGASE"/>
    <property type="match status" value="1"/>
</dbReference>
<comment type="similarity">
    <text evidence="2">Belongs to the IucA/IucC family.</text>
</comment>
<sequence>MDEAAAWRQAAAHLTHRLLGELSHEGLFEPEPAGEDHWRLPLGEAVYEFRARRGAFGSFVIALGSATRAAEGGKPAPVEDPRALLVDARTALGLYGSRLAEVLTELTATIADESSRLRSAPTAEKLSTMDYNLAEGHLAGHPPLVFDAGRAGFSAEDRARYAPESGEDIQLRWFAVRRDHARFDAIDDLGENLLQLEELDAEQRAEFTETVGELADYVLLPLHPWQADEIVGVRYAGELASGVLVDLGPGYDHYRPHQTVWTLANVGRPTRRDVTVLPAPGAPVVTGGLKRINAEAGLGLELLGGVAGVTVRHPLFGELPDTAIGALWSEPVLSRVAEGEQALSFAALPYRDLDGHAVLTELIRRSGLGAEQWCAEVLDLLLRPLLGWLCQYGVGLGAYAPNLVLIVSPDGRPLRVAIKDLARGVELLDEELDCHRLLGDAPRRPANVLARSLSDAVFAGQLRYWAEILLDDLDLPRTRFWDLVRETVTRYRADNPACAERFDAYGLLAPEVERVTPNREHLAGEAWAGRVPNPLHGPAADGAW</sequence>
<dbReference type="Gene3D" id="1.10.510.40">
    <property type="match status" value="1"/>
</dbReference>
<feature type="domain" description="Aerobactin siderophore biosynthesis IucA/IucC-like C-terminal" evidence="4">
    <location>
        <begin position="371"/>
        <end position="524"/>
    </location>
</feature>
<comment type="caution">
    <text evidence="5">The sequence shown here is derived from an EMBL/GenBank/DDBJ whole genome shotgun (WGS) entry which is preliminary data.</text>
</comment>
<name>A0ABX1JB19_9PSEU</name>
<proteinExistence type="inferred from homology"/>
<evidence type="ECO:0000259" key="3">
    <source>
        <dbReference type="Pfam" id="PF04183"/>
    </source>
</evidence>
<reference evidence="5 6" key="1">
    <citation type="submission" date="2020-04" db="EMBL/GenBank/DDBJ databases">
        <title>Novel species.</title>
        <authorList>
            <person name="Teo W.F.A."/>
            <person name="Lipun K."/>
            <person name="Srisuk N."/>
            <person name="Duangmal K."/>
        </authorList>
    </citation>
    <scope>NUCLEOTIDE SEQUENCE [LARGE SCALE GENOMIC DNA]</scope>
    <source>
        <strain evidence="5 6">K13G38</strain>
    </source>
</reference>
<organism evidence="5 6">
    <name type="scientific">Amycolatopsis acididurans</name>
    <dbReference type="NCBI Taxonomy" id="2724524"/>
    <lineage>
        <taxon>Bacteria</taxon>
        <taxon>Bacillati</taxon>
        <taxon>Actinomycetota</taxon>
        <taxon>Actinomycetes</taxon>
        <taxon>Pseudonocardiales</taxon>
        <taxon>Pseudonocardiaceae</taxon>
        <taxon>Amycolatopsis</taxon>
    </lineage>
</organism>
<dbReference type="EMBL" id="JAAXLS010000026">
    <property type="protein sequence ID" value="NKQ56689.1"/>
    <property type="molecule type" value="Genomic_DNA"/>
</dbReference>
<dbReference type="Pfam" id="PF06276">
    <property type="entry name" value="FhuF"/>
    <property type="match status" value="1"/>
</dbReference>
<dbReference type="Gene3D" id="3.30.310.280">
    <property type="match status" value="1"/>
</dbReference>
<evidence type="ECO:0000313" key="5">
    <source>
        <dbReference type="EMBL" id="NKQ56689.1"/>
    </source>
</evidence>
<dbReference type="InterPro" id="IPR037455">
    <property type="entry name" value="LucA/IucC-like"/>
</dbReference>
<accession>A0ABX1JB19</accession>
<dbReference type="Proteomes" id="UP000715441">
    <property type="component" value="Unassembled WGS sequence"/>
</dbReference>
<dbReference type="PANTHER" id="PTHR34384:SF6">
    <property type="entry name" value="STAPHYLOFERRIN B SYNTHASE"/>
    <property type="match status" value="1"/>
</dbReference>
<evidence type="ECO:0000259" key="4">
    <source>
        <dbReference type="Pfam" id="PF06276"/>
    </source>
</evidence>
<protein>
    <submittedName>
        <fullName evidence="5">IucA/IucC family protein</fullName>
    </submittedName>
</protein>
<dbReference type="Gene3D" id="6.10.250.3370">
    <property type="match status" value="1"/>
</dbReference>
<evidence type="ECO:0000256" key="2">
    <source>
        <dbReference type="ARBA" id="ARBA00007832"/>
    </source>
</evidence>
<dbReference type="InterPro" id="IPR022770">
    <property type="entry name" value="IucA/IucC-like_C"/>
</dbReference>
<dbReference type="InterPro" id="IPR007310">
    <property type="entry name" value="Aerobactin_biosyn_IucA/IucC_N"/>
</dbReference>
<evidence type="ECO:0000256" key="1">
    <source>
        <dbReference type="ARBA" id="ARBA00004924"/>
    </source>
</evidence>
<evidence type="ECO:0000313" key="6">
    <source>
        <dbReference type="Proteomes" id="UP000715441"/>
    </source>
</evidence>